<sequence length="444" mass="48532">MVGNENAGGASRRAVLASALTGGAAMTLAATSASPAHAEPQAQRGSQGHVRPGADVAAAADWDMLKGTKLGVFSNPTGVLKDTRHIVDDMAIADGLNIVGIFGPEHGFRGSAQAGGSEGDTVDPRTQLPVYDAYGANRDKLQRLFTKAGVETMVFDIQDVGARFYTYMWALYDSMAVCARLGIKYVVLDRPNPVGGRADGGMMLPEWTSGVGKREVCQQHGMTMGELARFYNGEFLPKDADPGKAVDLTVIKCKGWRPDSRAHESGLPWIPPSPNMPTPDTALVYSGTCMFEGTNLSEGRGTTRPFEFIGAPYLDYHWGDRLNAYGLPGIEFREAYFVPTFNKYVNEVCAGVQLHITDIWDYEPVPTAVAMLVEAKKYDKFAWRYDTYDPARPYWIDKLSGSTRLRTMIDAGATTDEVIGAWKAELKAFDKQRKPYLIYPGRRG</sequence>
<keyword evidence="2" id="KW-0732">Signal</keyword>
<protein>
    <submittedName>
        <fullName evidence="5">Exo-beta-N-acetylmuramidase NamZ domain-containing protein</fullName>
    </submittedName>
</protein>
<feature type="chain" id="PRO_5045219665" evidence="2">
    <location>
        <begin position="39"/>
        <end position="444"/>
    </location>
</feature>
<gene>
    <name evidence="5" type="ORF">ACFOUW_36275</name>
</gene>
<reference evidence="6" key="1">
    <citation type="journal article" date="2019" name="Int. J. Syst. Evol. Microbiol.">
        <title>The Global Catalogue of Microorganisms (GCM) 10K type strain sequencing project: providing services to taxonomists for standard genome sequencing and annotation.</title>
        <authorList>
            <consortium name="The Broad Institute Genomics Platform"/>
            <consortium name="The Broad Institute Genome Sequencing Center for Infectious Disease"/>
            <person name="Wu L."/>
            <person name="Ma J."/>
        </authorList>
    </citation>
    <scope>NUCLEOTIDE SEQUENCE [LARGE SCALE GENOMIC DNA]</scope>
    <source>
        <strain evidence="6">CGMCC 4.7241</strain>
    </source>
</reference>
<evidence type="ECO:0000256" key="2">
    <source>
        <dbReference type="SAM" id="SignalP"/>
    </source>
</evidence>
<evidence type="ECO:0000313" key="5">
    <source>
        <dbReference type="EMBL" id="MFC3766333.1"/>
    </source>
</evidence>
<dbReference type="Gene3D" id="3.90.1150.140">
    <property type="match status" value="1"/>
</dbReference>
<dbReference type="PROSITE" id="PS51318">
    <property type="entry name" value="TAT"/>
    <property type="match status" value="1"/>
</dbReference>
<evidence type="ECO:0000259" key="3">
    <source>
        <dbReference type="Pfam" id="PF07075"/>
    </source>
</evidence>
<proteinExistence type="predicted"/>
<dbReference type="Gene3D" id="3.40.50.12170">
    <property type="entry name" value="Uncharacterised protein PF07075, DUF1343"/>
    <property type="match status" value="1"/>
</dbReference>
<organism evidence="5 6">
    <name type="scientific">Tenggerimyces flavus</name>
    <dbReference type="NCBI Taxonomy" id="1708749"/>
    <lineage>
        <taxon>Bacteria</taxon>
        <taxon>Bacillati</taxon>
        <taxon>Actinomycetota</taxon>
        <taxon>Actinomycetes</taxon>
        <taxon>Propionibacteriales</taxon>
        <taxon>Nocardioidaceae</taxon>
        <taxon>Tenggerimyces</taxon>
    </lineage>
</organism>
<name>A0ABV7YN71_9ACTN</name>
<dbReference type="PANTHER" id="PTHR42915">
    <property type="entry name" value="HYPOTHETICAL 460 KDA PROTEIN IN FEUA-SIGW INTERGENIC REGION [PRECURSOR]"/>
    <property type="match status" value="1"/>
</dbReference>
<dbReference type="InterPro" id="IPR006311">
    <property type="entry name" value="TAT_signal"/>
</dbReference>
<dbReference type="RefSeq" id="WP_205117950.1">
    <property type="nucleotide sequence ID" value="NZ_JAFBCM010000001.1"/>
</dbReference>
<accession>A0ABV7YN71</accession>
<dbReference type="InterPro" id="IPR008302">
    <property type="entry name" value="NamZ"/>
</dbReference>
<dbReference type="Pfam" id="PF07075">
    <property type="entry name" value="NamZ_N"/>
    <property type="match status" value="1"/>
</dbReference>
<comment type="caution">
    <text evidence="5">The sequence shown here is derived from an EMBL/GenBank/DDBJ whole genome shotgun (WGS) entry which is preliminary data.</text>
</comment>
<evidence type="ECO:0000313" key="6">
    <source>
        <dbReference type="Proteomes" id="UP001595699"/>
    </source>
</evidence>
<evidence type="ECO:0000259" key="4">
    <source>
        <dbReference type="Pfam" id="PF20732"/>
    </source>
</evidence>
<dbReference type="PANTHER" id="PTHR42915:SF1">
    <property type="entry name" value="PEPTIDOGLYCAN BETA-N-ACETYLMURAMIDASE NAMZ"/>
    <property type="match status" value="1"/>
</dbReference>
<dbReference type="InterPro" id="IPR048503">
    <property type="entry name" value="NamZ_C"/>
</dbReference>
<feature type="region of interest" description="Disordered" evidence="1">
    <location>
        <begin position="31"/>
        <end position="53"/>
    </location>
</feature>
<dbReference type="PIRSF" id="PIRSF016719">
    <property type="entry name" value="UCP016719"/>
    <property type="match status" value="1"/>
</dbReference>
<evidence type="ECO:0000256" key="1">
    <source>
        <dbReference type="SAM" id="MobiDB-lite"/>
    </source>
</evidence>
<keyword evidence="6" id="KW-1185">Reference proteome</keyword>
<feature type="domain" description="Peptidoglycan beta-N-acetylmuramidase NamZ N-terminal" evidence="3">
    <location>
        <begin position="71"/>
        <end position="279"/>
    </location>
</feature>
<feature type="domain" description="Peptidoglycan beta-N-acetylmuramidase NamZ C-terminal" evidence="4">
    <location>
        <begin position="283"/>
        <end position="439"/>
    </location>
</feature>
<feature type="signal peptide" evidence="2">
    <location>
        <begin position="1"/>
        <end position="38"/>
    </location>
</feature>
<dbReference type="Proteomes" id="UP001595699">
    <property type="component" value="Unassembled WGS sequence"/>
</dbReference>
<dbReference type="Pfam" id="PF20732">
    <property type="entry name" value="NamZ_C"/>
    <property type="match status" value="1"/>
</dbReference>
<dbReference type="EMBL" id="JBHRZH010000051">
    <property type="protein sequence ID" value="MFC3766333.1"/>
    <property type="molecule type" value="Genomic_DNA"/>
</dbReference>
<dbReference type="InterPro" id="IPR048502">
    <property type="entry name" value="NamZ_N"/>
</dbReference>